<name>A0A9P6ACX1_9AGAM</name>
<proteinExistence type="predicted"/>
<keyword evidence="2" id="KW-1185">Reference proteome</keyword>
<evidence type="ECO:0000313" key="2">
    <source>
        <dbReference type="Proteomes" id="UP000886523"/>
    </source>
</evidence>
<dbReference type="AlphaFoldDB" id="A0A9P6ACX1"/>
<organism evidence="1 2">
    <name type="scientific">Hydnum rufescens UP504</name>
    <dbReference type="NCBI Taxonomy" id="1448309"/>
    <lineage>
        <taxon>Eukaryota</taxon>
        <taxon>Fungi</taxon>
        <taxon>Dikarya</taxon>
        <taxon>Basidiomycota</taxon>
        <taxon>Agaricomycotina</taxon>
        <taxon>Agaricomycetes</taxon>
        <taxon>Cantharellales</taxon>
        <taxon>Hydnaceae</taxon>
        <taxon>Hydnum</taxon>
    </lineage>
</organism>
<evidence type="ECO:0000313" key="1">
    <source>
        <dbReference type="EMBL" id="KAF9502799.1"/>
    </source>
</evidence>
<comment type="caution">
    <text evidence="1">The sequence shown here is derived from an EMBL/GenBank/DDBJ whole genome shotgun (WGS) entry which is preliminary data.</text>
</comment>
<gene>
    <name evidence="1" type="ORF">BS47DRAFT_1403107</name>
</gene>
<reference evidence="1" key="1">
    <citation type="journal article" date="2020" name="Nat. Commun.">
        <title>Large-scale genome sequencing of mycorrhizal fungi provides insights into the early evolution of symbiotic traits.</title>
        <authorList>
            <person name="Miyauchi S."/>
            <person name="Kiss E."/>
            <person name="Kuo A."/>
            <person name="Drula E."/>
            <person name="Kohler A."/>
            <person name="Sanchez-Garcia M."/>
            <person name="Morin E."/>
            <person name="Andreopoulos B."/>
            <person name="Barry K.W."/>
            <person name="Bonito G."/>
            <person name="Buee M."/>
            <person name="Carver A."/>
            <person name="Chen C."/>
            <person name="Cichocki N."/>
            <person name="Clum A."/>
            <person name="Culley D."/>
            <person name="Crous P.W."/>
            <person name="Fauchery L."/>
            <person name="Girlanda M."/>
            <person name="Hayes R.D."/>
            <person name="Keri Z."/>
            <person name="LaButti K."/>
            <person name="Lipzen A."/>
            <person name="Lombard V."/>
            <person name="Magnuson J."/>
            <person name="Maillard F."/>
            <person name="Murat C."/>
            <person name="Nolan M."/>
            <person name="Ohm R.A."/>
            <person name="Pangilinan J."/>
            <person name="Pereira M.F."/>
            <person name="Perotto S."/>
            <person name="Peter M."/>
            <person name="Pfister S."/>
            <person name="Riley R."/>
            <person name="Sitrit Y."/>
            <person name="Stielow J.B."/>
            <person name="Szollosi G."/>
            <person name="Zifcakova L."/>
            <person name="Stursova M."/>
            <person name="Spatafora J.W."/>
            <person name="Tedersoo L."/>
            <person name="Vaario L.M."/>
            <person name="Yamada A."/>
            <person name="Yan M."/>
            <person name="Wang P."/>
            <person name="Xu J."/>
            <person name="Bruns T."/>
            <person name="Baldrian P."/>
            <person name="Vilgalys R."/>
            <person name="Dunand C."/>
            <person name="Henrissat B."/>
            <person name="Grigoriev I.V."/>
            <person name="Hibbett D."/>
            <person name="Nagy L.G."/>
            <person name="Martin F.M."/>
        </authorList>
    </citation>
    <scope>NUCLEOTIDE SEQUENCE</scope>
    <source>
        <strain evidence="1">UP504</strain>
    </source>
</reference>
<dbReference type="Proteomes" id="UP000886523">
    <property type="component" value="Unassembled WGS sequence"/>
</dbReference>
<accession>A0A9P6ACX1</accession>
<dbReference type="EMBL" id="MU129608">
    <property type="protein sequence ID" value="KAF9502799.1"/>
    <property type="molecule type" value="Genomic_DNA"/>
</dbReference>
<sequence length="161" mass="17883">MLGQQFLHRTPYVFSPAHSRCSDVGVHDPKRTRTSGSWRLYLIHLPRVKTNEVEIHRRDKAWCARSVSSSYVSGQLGMWSPTMMGADGESPGVSPKTKMGAIGLEISTNTAHRITLLLNHSITYRDNSPVEPHIDLPASVPTIHRAIPPSLSLHETPTSRL</sequence>
<protein>
    <submittedName>
        <fullName evidence="1">Uncharacterized protein</fullName>
    </submittedName>
</protein>